<comment type="function">
    <text evidence="6">Involved in the regulation of the intracellular balance of NAD and NADP, and is a key enzyme in the biosynthesis of NADP. Catalyzes specifically the phosphorylation on 2'-hydroxyl of the adenosine moiety of NAD to yield NADP.</text>
</comment>
<reference evidence="8" key="1">
    <citation type="submission" date="2018-07" db="EMBL/GenBank/DDBJ databases">
        <authorList>
            <person name="Peiro R."/>
            <person name="Begona"/>
            <person name="Cbmso G."/>
            <person name="Lopez M."/>
            <person name="Gonzalez S."/>
        </authorList>
    </citation>
    <scope>NUCLEOTIDE SEQUENCE [LARGE SCALE GENOMIC DNA]</scope>
</reference>
<dbReference type="EC" id="2.7.1.23" evidence="6"/>
<evidence type="ECO:0000256" key="3">
    <source>
        <dbReference type="ARBA" id="ARBA00022857"/>
    </source>
</evidence>
<comment type="catalytic activity">
    <reaction evidence="5 6">
        <text>NAD(+) + ATP = ADP + NADP(+) + H(+)</text>
        <dbReference type="Rhea" id="RHEA:18629"/>
        <dbReference type="ChEBI" id="CHEBI:15378"/>
        <dbReference type="ChEBI" id="CHEBI:30616"/>
        <dbReference type="ChEBI" id="CHEBI:57540"/>
        <dbReference type="ChEBI" id="CHEBI:58349"/>
        <dbReference type="ChEBI" id="CHEBI:456216"/>
        <dbReference type="EC" id="2.7.1.23"/>
    </reaction>
</comment>
<dbReference type="STRING" id="1336235.GCA_000518785_01050"/>
<evidence type="ECO:0000256" key="6">
    <source>
        <dbReference type="HAMAP-Rule" id="MF_00361"/>
    </source>
</evidence>
<dbReference type="Pfam" id="PF20143">
    <property type="entry name" value="NAD_kinase_C"/>
    <property type="match status" value="1"/>
</dbReference>
<evidence type="ECO:0000313" key="7">
    <source>
        <dbReference type="EMBL" id="SSC64883.1"/>
    </source>
</evidence>
<dbReference type="GO" id="GO:0005737">
    <property type="term" value="C:cytoplasm"/>
    <property type="evidence" value="ECO:0007669"/>
    <property type="project" value="UniProtKB-SubCell"/>
</dbReference>
<feature type="binding site" evidence="6">
    <location>
        <begin position="116"/>
        <end position="117"/>
    </location>
    <ligand>
        <name>NAD(+)</name>
        <dbReference type="ChEBI" id="CHEBI:57540"/>
    </ligand>
</feature>
<name>A0A376ABP4_9HYPH</name>
<organism evidence="7 8">
    <name type="scientific">Ciceribacter selenitireducens ATCC BAA-1503</name>
    <dbReference type="NCBI Taxonomy" id="1336235"/>
    <lineage>
        <taxon>Bacteria</taxon>
        <taxon>Pseudomonadati</taxon>
        <taxon>Pseudomonadota</taxon>
        <taxon>Alphaproteobacteria</taxon>
        <taxon>Hyphomicrobiales</taxon>
        <taxon>Rhizobiaceae</taxon>
        <taxon>Ciceribacter</taxon>
    </lineage>
</organism>
<dbReference type="SUPFAM" id="SSF111331">
    <property type="entry name" value="NAD kinase/diacylglycerol kinase-like"/>
    <property type="match status" value="1"/>
</dbReference>
<evidence type="ECO:0000313" key="8">
    <source>
        <dbReference type="Proteomes" id="UP000254764"/>
    </source>
</evidence>
<keyword evidence="8" id="KW-1185">Reference proteome</keyword>
<dbReference type="Proteomes" id="UP000254764">
    <property type="component" value="Unassembled WGS sequence"/>
</dbReference>
<dbReference type="PANTHER" id="PTHR20275:SF0">
    <property type="entry name" value="NAD KINASE"/>
    <property type="match status" value="1"/>
</dbReference>
<protein>
    <recommendedName>
        <fullName evidence="6">NAD kinase</fullName>
        <ecNumber evidence="6">2.7.1.23</ecNumber>
    </recommendedName>
    <alternativeName>
        <fullName evidence="6">ATP-dependent NAD kinase</fullName>
    </alternativeName>
</protein>
<keyword evidence="1 6" id="KW-0808">Transferase</keyword>
<dbReference type="HAMAP" id="MF_00361">
    <property type="entry name" value="NAD_kinase"/>
    <property type="match status" value="1"/>
</dbReference>
<keyword evidence="6" id="KW-0067">ATP-binding</keyword>
<feature type="active site" description="Proton acceptor" evidence="6">
    <location>
        <position position="46"/>
    </location>
</feature>
<comment type="caution">
    <text evidence="6">Lacks conserved residue(s) required for the propagation of feature annotation.</text>
</comment>
<dbReference type="GO" id="GO:0051287">
    <property type="term" value="F:NAD binding"/>
    <property type="evidence" value="ECO:0007669"/>
    <property type="project" value="UniProtKB-ARBA"/>
</dbReference>
<keyword evidence="3 6" id="KW-0521">NADP</keyword>
<keyword evidence="4 6" id="KW-0520">NAD</keyword>
<dbReference type="Gene3D" id="2.60.200.30">
    <property type="entry name" value="Probable inorganic polyphosphate/atp-NAD kinase, domain 2"/>
    <property type="match status" value="1"/>
</dbReference>
<dbReference type="InterPro" id="IPR017437">
    <property type="entry name" value="ATP-NAD_kinase_PpnK-typ_C"/>
</dbReference>
<comment type="cofactor">
    <cofactor evidence="6">
        <name>a divalent metal cation</name>
        <dbReference type="ChEBI" id="CHEBI:60240"/>
    </cofactor>
</comment>
<comment type="subcellular location">
    <subcellularLocation>
        <location evidence="6">Cytoplasm</location>
    </subcellularLocation>
</comment>
<accession>A0A376ABP4</accession>
<feature type="binding site" evidence="6">
    <location>
        <position position="146"/>
    </location>
    <ligand>
        <name>NAD(+)</name>
        <dbReference type="ChEBI" id="CHEBI:57540"/>
    </ligand>
</feature>
<dbReference type="RefSeq" id="WP_115672045.1">
    <property type="nucleotide sequence ID" value="NZ_UEYP01000015.1"/>
</dbReference>
<keyword evidence="2 6" id="KW-0418">Kinase</keyword>
<proteinExistence type="inferred from homology"/>
<dbReference type="OrthoDB" id="9774737at2"/>
<sequence>MSRSFRSLSFIASNSDEAQASRAELAARYGSVEPAEADVIVALGGDGFMLQTLHDTMNSGKLVYGMNRGSVGFLMNDYSTESLRERIAAAVENDFHPLKMTTTNADGTQSVALAINEVSLLRQSYQAAKLRVVIDGKVRLDELICDGLMVATPVGSTAYNLSAHGPILPLEAPLLALTPVSPFRPRRWRGALLPNKVSVEIIVLEPEKRPVNAVADHTEVKSVIRVQIAQSEDTTARILSDPDRSWSDRILAEQFSD</sequence>
<dbReference type="GO" id="GO:0019674">
    <property type="term" value="P:NAD+ metabolic process"/>
    <property type="evidence" value="ECO:0007669"/>
    <property type="project" value="InterPro"/>
</dbReference>
<dbReference type="GO" id="GO:0046872">
    <property type="term" value="F:metal ion binding"/>
    <property type="evidence" value="ECO:0007669"/>
    <property type="project" value="UniProtKB-UniRule"/>
</dbReference>
<keyword evidence="6" id="KW-0547">Nucleotide-binding</keyword>
<dbReference type="Gene3D" id="3.40.50.10330">
    <property type="entry name" value="Probable inorganic polyphosphate/atp-NAD kinase, domain 1"/>
    <property type="match status" value="1"/>
</dbReference>
<evidence type="ECO:0000256" key="2">
    <source>
        <dbReference type="ARBA" id="ARBA00022777"/>
    </source>
</evidence>
<dbReference type="InterPro" id="IPR016064">
    <property type="entry name" value="NAD/diacylglycerol_kinase_sf"/>
</dbReference>
<feature type="binding site" evidence="6">
    <location>
        <begin position="46"/>
        <end position="47"/>
    </location>
    <ligand>
        <name>NAD(+)</name>
        <dbReference type="ChEBI" id="CHEBI:57540"/>
    </ligand>
</feature>
<dbReference type="AlphaFoldDB" id="A0A376ABP4"/>
<evidence type="ECO:0000256" key="4">
    <source>
        <dbReference type="ARBA" id="ARBA00023027"/>
    </source>
</evidence>
<evidence type="ECO:0000256" key="1">
    <source>
        <dbReference type="ARBA" id="ARBA00022679"/>
    </source>
</evidence>
<dbReference type="NCBIfam" id="NF003406">
    <property type="entry name" value="PRK04761.1"/>
    <property type="match status" value="1"/>
</dbReference>
<dbReference type="GO" id="GO:0003951">
    <property type="term" value="F:NAD+ kinase activity"/>
    <property type="evidence" value="ECO:0007669"/>
    <property type="project" value="UniProtKB-UniRule"/>
</dbReference>
<dbReference type="GO" id="GO:0005524">
    <property type="term" value="F:ATP binding"/>
    <property type="evidence" value="ECO:0007669"/>
    <property type="project" value="UniProtKB-KW"/>
</dbReference>
<dbReference type="GO" id="GO:0006741">
    <property type="term" value="P:NADP+ biosynthetic process"/>
    <property type="evidence" value="ECO:0007669"/>
    <property type="project" value="UniProtKB-UniRule"/>
</dbReference>
<feature type="binding site" evidence="6">
    <location>
        <position position="154"/>
    </location>
    <ligand>
        <name>NAD(+)</name>
        <dbReference type="ChEBI" id="CHEBI:57540"/>
    </ligand>
</feature>
<keyword evidence="6" id="KW-0963">Cytoplasm</keyword>
<dbReference type="PANTHER" id="PTHR20275">
    <property type="entry name" value="NAD KINASE"/>
    <property type="match status" value="1"/>
</dbReference>
<dbReference type="InterPro" id="IPR002504">
    <property type="entry name" value="NADK"/>
</dbReference>
<comment type="similarity">
    <text evidence="6">Belongs to the NAD kinase family.</text>
</comment>
<feature type="binding site" evidence="6">
    <location>
        <begin position="157"/>
        <end position="162"/>
    </location>
    <ligand>
        <name>NAD(+)</name>
        <dbReference type="ChEBI" id="CHEBI:57540"/>
    </ligand>
</feature>
<dbReference type="EMBL" id="UEYP01000015">
    <property type="protein sequence ID" value="SSC64883.1"/>
    <property type="molecule type" value="Genomic_DNA"/>
</dbReference>
<gene>
    <name evidence="6" type="primary">nadK</name>
    <name evidence="7" type="ORF">RHIZ70_591</name>
</gene>
<evidence type="ECO:0000256" key="5">
    <source>
        <dbReference type="ARBA" id="ARBA00047925"/>
    </source>
</evidence>
<dbReference type="InterPro" id="IPR017438">
    <property type="entry name" value="ATP-NAD_kinase_N"/>
</dbReference>